<reference evidence="1" key="1">
    <citation type="submission" date="2022-11" db="EMBL/GenBank/DDBJ databases">
        <title>Isolation and characterization of PLA-degrading bacterium Massilia sp. from Antarctic soil.</title>
        <authorList>
            <person name="Sato K."/>
            <person name="Gomez-Fuentes C."/>
            <person name="Ahmad S.A."/>
            <person name="Zulkharnain A."/>
        </authorList>
    </citation>
    <scope>NUCLEOTIDE SEQUENCE</scope>
    <source>
        <strain evidence="1">N-3</strain>
    </source>
</reference>
<dbReference type="EMBL" id="AP026966">
    <property type="protein sequence ID" value="BDT59224.1"/>
    <property type="molecule type" value="Genomic_DNA"/>
</dbReference>
<dbReference type="Proteomes" id="UP001163336">
    <property type="component" value="Chromosome"/>
</dbReference>
<keyword evidence="2" id="KW-1185">Reference proteome</keyword>
<proteinExistence type="predicted"/>
<protein>
    <submittedName>
        <fullName evidence="1">Uncharacterized protein</fullName>
    </submittedName>
</protein>
<name>A0ABN6TGX9_9BURK</name>
<gene>
    <name evidence="1" type="ORF">MasN3_27180</name>
</gene>
<evidence type="ECO:0000313" key="1">
    <source>
        <dbReference type="EMBL" id="BDT59224.1"/>
    </source>
</evidence>
<organism evidence="1 2">
    <name type="scientific">Massilia varians</name>
    <dbReference type="NCBI Taxonomy" id="457921"/>
    <lineage>
        <taxon>Bacteria</taxon>
        <taxon>Pseudomonadati</taxon>
        <taxon>Pseudomonadota</taxon>
        <taxon>Betaproteobacteria</taxon>
        <taxon>Burkholderiales</taxon>
        <taxon>Oxalobacteraceae</taxon>
        <taxon>Telluria group</taxon>
        <taxon>Massilia</taxon>
    </lineage>
</organism>
<accession>A0ABN6TGX9</accession>
<sequence length="52" mass="5648">MASNIYVAEIFQAGWAGRRKPLCRVEFGNPASSTVSSQAWVGTAAQEHEHSN</sequence>
<evidence type="ECO:0000313" key="2">
    <source>
        <dbReference type="Proteomes" id="UP001163336"/>
    </source>
</evidence>